<reference evidence="2" key="1">
    <citation type="submission" date="2022-05" db="EMBL/GenBank/DDBJ databases">
        <title>Comparative Genomics of Spacecraft Associated Microbes.</title>
        <authorList>
            <person name="Tran M.T."/>
            <person name="Wright A."/>
            <person name="Seuylemezian A."/>
            <person name="Eisen J."/>
            <person name="Coil D."/>
        </authorList>
    </citation>
    <scope>NUCLEOTIDE SEQUENCE</scope>
    <source>
        <strain evidence="2">214.1.1</strain>
    </source>
</reference>
<dbReference type="AlphaFoldDB" id="A0A9X2IMS6"/>
<sequence length="88" mass="10223">MIKRLTGQELFIVILAIVALVFMYTALLTSDRGDQQVGYDAEQLEEDLFAGPAHPLQLNQAMEKDNWLFVYSNEEMEPESDENEWEQR</sequence>
<evidence type="ECO:0000313" key="2">
    <source>
        <dbReference type="EMBL" id="MCM3713300.1"/>
    </source>
</evidence>
<gene>
    <name evidence="2" type="ORF">M3202_04320</name>
</gene>
<dbReference type="Proteomes" id="UP001139179">
    <property type="component" value="Unassembled WGS sequence"/>
</dbReference>
<dbReference type="RefSeq" id="WP_251222108.1">
    <property type="nucleotide sequence ID" value="NZ_JAMBOL010000002.1"/>
</dbReference>
<keyword evidence="1" id="KW-1133">Transmembrane helix</keyword>
<keyword evidence="1" id="KW-0812">Transmembrane</keyword>
<keyword evidence="3" id="KW-1185">Reference proteome</keyword>
<keyword evidence="1" id="KW-0472">Membrane</keyword>
<feature type="transmembrane region" description="Helical" evidence="1">
    <location>
        <begin position="9"/>
        <end position="27"/>
    </location>
</feature>
<proteinExistence type="predicted"/>
<name>A0A9X2IMS6_9BACI</name>
<dbReference type="EMBL" id="JAMBOL010000002">
    <property type="protein sequence ID" value="MCM3713300.1"/>
    <property type="molecule type" value="Genomic_DNA"/>
</dbReference>
<protein>
    <submittedName>
        <fullName evidence="2">Uncharacterized protein</fullName>
    </submittedName>
</protein>
<evidence type="ECO:0000256" key="1">
    <source>
        <dbReference type="SAM" id="Phobius"/>
    </source>
</evidence>
<organism evidence="2 3">
    <name type="scientific">Halalkalibacter oceani</name>
    <dbReference type="NCBI Taxonomy" id="1653776"/>
    <lineage>
        <taxon>Bacteria</taxon>
        <taxon>Bacillati</taxon>
        <taxon>Bacillota</taxon>
        <taxon>Bacilli</taxon>
        <taxon>Bacillales</taxon>
        <taxon>Bacillaceae</taxon>
        <taxon>Halalkalibacter</taxon>
    </lineage>
</organism>
<evidence type="ECO:0000313" key="3">
    <source>
        <dbReference type="Proteomes" id="UP001139179"/>
    </source>
</evidence>
<accession>A0A9X2IMS6</accession>
<comment type="caution">
    <text evidence="2">The sequence shown here is derived from an EMBL/GenBank/DDBJ whole genome shotgun (WGS) entry which is preliminary data.</text>
</comment>